<reference evidence="1 2" key="2">
    <citation type="journal article" date="2011" name="Stand. Genomic Sci.">
        <title>Complete genome sequence of Ferroglobus placidus AEDII12DO.</title>
        <authorList>
            <person name="Anderson I."/>
            <person name="Risso C."/>
            <person name="Holmes D."/>
            <person name="Lucas S."/>
            <person name="Copeland A."/>
            <person name="Lapidus A."/>
            <person name="Cheng J.F."/>
            <person name="Bruce D."/>
            <person name="Goodwin L."/>
            <person name="Pitluck S."/>
            <person name="Saunders E."/>
            <person name="Brettin T."/>
            <person name="Detter J.C."/>
            <person name="Han C."/>
            <person name="Tapia R."/>
            <person name="Larimer F."/>
            <person name="Land M."/>
            <person name="Hauser L."/>
            <person name="Woyke T."/>
            <person name="Lovley D."/>
            <person name="Kyrpides N."/>
            <person name="Ivanova N."/>
        </authorList>
    </citation>
    <scope>NUCLEOTIDE SEQUENCE [LARGE SCALE GENOMIC DNA]</scope>
    <source>
        <strain evidence="2">DSM 10642 / AEDII12DO</strain>
    </source>
</reference>
<dbReference type="AlphaFoldDB" id="D3RWL1"/>
<dbReference type="OrthoDB" id="33200at2157"/>
<evidence type="ECO:0000313" key="1">
    <source>
        <dbReference type="EMBL" id="ADC64874.1"/>
    </source>
</evidence>
<evidence type="ECO:0008006" key="3">
    <source>
        <dbReference type="Google" id="ProtNLM"/>
    </source>
</evidence>
<dbReference type="GeneID" id="54763204"/>
<dbReference type="Proteomes" id="UP000002613">
    <property type="component" value="Chromosome"/>
</dbReference>
<protein>
    <recommendedName>
        <fullName evidence="3">TRASH transcription regulator C-terminal archaeal domain-containing protein</fullName>
    </recommendedName>
</protein>
<dbReference type="EMBL" id="CP001899">
    <property type="protein sequence ID" value="ADC64874.1"/>
    <property type="molecule type" value="Genomic_DNA"/>
</dbReference>
<dbReference type="PaxDb" id="589924-Ferp_0704"/>
<gene>
    <name evidence="1" type="ordered locus">Ferp_0704</name>
</gene>
<reference evidence="2" key="1">
    <citation type="submission" date="2010-02" db="EMBL/GenBank/DDBJ databases">
        <title>Complete sequence of Ferroglobus placidus DSM 10642.</title>
        <authorList>
            <consortium name="US DOE Joint Genome Institute"/>
            <person name="Lucas S."/>
            <person name="Copeland A."/>
            <person name="Lapidus A."/>
            <person name="Cheng J.-F."/>
            <person name="Bruce D."/>
            <person name="Goodwin L."/>
            <person name="Pitluck S."/>
            <person name="Saunders E."/>
            <person name="Brettin T."/>
            <person name="Detter J.C."/>
            <person name="Han C."/>
            <person name="Tapia R."/>
            <person name="Larimer F."/>
            <person name="Land M."/>
            <person name="Hauser L."/>
            <person name="Kyrpides N."/>
            <person name="Ivanova N."/>
            <person name="Holmes D."/>
            <person name="Lovley D."/>
            <person name="Kyrpides N."/>
            <person name="Anderson I.J."/>
            <person name="Woyke T."/>
        </authorList>
    </citation>
    <scope>NUCLEOTIDE SEQUENCE [LARGE SCALE GENOMIC DNA]</scope>
    <source>
        <strain evidence="2">DSM 10642 / AEDII12DO</strain>
    </source>
</reference>
<proteinExistence type="predicted"/>
<organism evidence="1 2">
    <name type="scientific">Ferroglobus placidus (strain DSM 10642 / AEDII12DO)</name>
    <dbReference type="NCBI Taxonomy" id="589924"/>
    <lineage>
        <taxon>Archaea</taxon>
        <taxon>Methanobacteriati</taxon>
        <taxon>Methanobacteriota</taxon>
        <taxon>Archaeoglobi</taxon>
        <taxon>Archaeoglobales</taxon>
        <taxon>Archaeoglobaceae</taxon>
        <taxon>Ferroglobus</taxon>
    </lineage>
</organism>
<name>D3RWL1_FERPA</name>
<dbReference type="KEGG" id="fpl:Ferp_0704"/>
<accession>D3RWL1</accession>
<dbReference type="RefSeq" id="WP_012965218.1">
    <property type="nucleotide sequence ID" value="NC_013849.1"/>
</dbReference>
<sequence length="65" mass="7693">MPMEINAKAGERCFVCGKIIREAVIVKTCCNNKPRSFCSQACYQKWKAEWMRRQEQIGRERRVLL</sequence>
<dbReference type="STRING" id="589924.Ferp_0704"/>
<dbReference type="eggNOG" id="arCOG05424">
    <property type="taxonomic scope" value="Archaea"/>
</dbReference>
<keyword evidence="2" id="KW-1185">Reference proteome</keyword>
<evidence type="ECO:0000313" key="2">
    <source>
        <dbReference type="Proteomes" id="UP000002613"/>
    </source>
</evidence>
<dbReference type="HOGENOM" id="CLU_200891_0_0_2"/>